<sequence length="51" mass="5564">MHFQWMRDNNIDTAALQRFDPTGGEGPIRDAVTAHVRPAAEATGSRRAAVT</sequence>
<accession>A0ABU4TNK5</accession>
<dbReference type="EMBL" id="JAXAVV010000004">
    <property type="protein sequence ID" value="MDX8049868.1"/>
    <property type="molecule type" value="Genomic_DNA"/>
</dbReference>
<organism evidence="1 2">
    <name type="scientific">Lentzea kristufekii</name>
    <dbReference type="NCBI Taxonomy" id="3095430"/>
    <lineage>
        <taxon>Bacteria</taxon>
        <taxon>Bacillati</taxon>
        <taxon>Actinomycetota</taxon>
        <taxon>Actinomycetes</taxon>
        <taxon>Pseudonocardiales</taxon>
        <taxon>Pseudonocardiaceae</taxon>
        <taxon>Lentzea</taxon>
    </lineage>
</organism>
<protein>
    <submittedName>
        <fullName evidence="1">Uncharacterized protein</fullName>
    </submittedName>
</protein>
<dbReference type="RefSeq" id="WP_319983887.1">
    <property type="nucleotide sequence ID" value="NZ_JAXAVV010000004.1"/>
</dbReference>
<keyword evidence="2" id="KW-1185">Reference proteome</keyword>
<gene>
    <name evidence="1" type="ORF">SK571_10790</name>
</gene>
<evidence type="ECO:0000313" key="1">
    <source>
        <dbReference type="EMBL" id="MDX8049868.1"/>
    </source>
</evidence>
<evidence type="ECO:0000313" key="2">
    <source>
        <dbReference type="Proteomes" id="UP001271792"/>
    </source>
</evidence>
<reference evidence="1 2" key="1">
    <citation type="submission" date="2023-11" db="EMBL/GenBank/DDBJ databases">
        <title>Lentzea sokolovensis, sp. nov., Lentzea kristufkii, sp. nov., and Lentzea miocenensis, sp. nov., rare actinobacteria from Sokolov Coal Basin, Miocene lacustrine sediment, Czech Republic.</title>
        <authorList>
            <person name="Lara A."/>
            <person name="Kotroba L."/>
            <person name="Nouioui I."/>
            <person name="Neumann-Schaal M."/>
            <person name="Mast Y."/>
            <person name="Chronakova A."/>
        </authorList>
    </citation>
    <scope>NUCLEOTIDE SEQUENCE [LARGE SCALE GENOMIC DNA]</scope>
    <source>
        <strain evidence="1 2">BCCO 10_0798</strain>
    </source>
</reference>
<dbReference type="Proteomes" id="UP001271792">
    <property type="component" value="Unassembled WGS sequence"/>
</dbReference>
<name>A0ABU4TNK5_9PSEU</name>
<proteinExistence type="predicted"/>
<comment type="caution">
    <text evidence="1">The sequence shown here is derived from an EMBL/GenBank/DDBJ whole genome shotgun (WGS) entry which is preliminary data.</text>
</comment>